<accession>A0A4D6L3C3</accession>
<sequence>MVLHLQEKAKRAFELETYQEFEFGARNPGGETVLTSIWFVLMLFERKSRRLKSLAGMEKPRFRLNTGVSLGGTMLVARRWRGKLIKERENDDSNSKFQVHGWGLTCDDMSGEVHIQLLSRGDTSEVRRAGLRARTFVEAGSRAGMFVSPFLFAYGDDRVIRCTGVDDDTGIDRASCGVKGVLVFLGSVELFELVDLLCQELGVRLCFMEK</sequence>
<evidence type="ECO:0000313" key="2">
    <source>
        <dbReference type="Proteomes" id="UP000501690"/>
    </source>
</evidence>
<protein>
    <submittedName>
        <fullName evidence="1">Uncharacterized protein</fullName>
    </submittedName>
</protein>
<proteinExistence type="predicted"/>
<dbReference type="Proteomes" id="UP000501690">
    <property type="component" value="Linkage Group LG2"/>
</dbReference>
<name>A0A4D6L3C3_VIGUN</name>
<reference evidence="1 2" key="1">
    <citation type="submission" date="2019-04" db="EMBL/GenBank/DDBJ databases">
        <title>An improved genome assembly and genetic linkage map for asparagus bean, Vigna unguiculata ssp. sesquipedialis.</title>
        <authorList>
            <person name="Xia Q."/>
            <person name="Zhang R."/>
            <person name="Dong Y."/>
        </authorList>
    </citation>
    <scope>NUCLEOTIDE SEQUENCE [LARGE SCALE GENOMIC DNA]</scope>
    <source>
        <tissue evidence="1">Leaf</tissue>
    </source>
</reference>
<organism evidence="1 2">
    <name type="scientific">Vigna unguiculata</name>
    <name type="common">Cowpea</name>
    <dbReference type="NCBI Taxonomy" id="3917"/>
    <lineage>
        <taxon>Eukaryota</taxon>
        <taxon>Viridiplantae</taxon>
        <taxon>Streptophyta</taxon>
        <taxon>Embryophyta</taxon>
        <taxon>Tracheophyta</taxon>
        <taxon>Spermatophyta</taxon>
        <taxon>Magnoliopsida</taxon>
        <taxon>eudicotyledons</taxon>
        <taxon>Gunneridae</taxon>
        <taxon>Pentapetalae</taxon>
        <taxon>rosids</taxon>
        <taxon>fabids</taxon>
        <taxon>Fabales</taxon>
        <taxon>Fabaceae</taxon>
        <taxon>Papilionoideae</taxon>
        <taxon>50 kb inversion clade</taxon>
        <taxon>NPAAA clade</taxon>
        <taxon>indigoferoid/millettioid clade</taxon>
        <taxon>Phaseoleae</taxon>
        <taxon>Vigna</taxon>
    </lineage>
</organism>
<evidence type="ECO:0000313" key="1">
    <source>
        <dbReference type="EMBL" id="QCD82993.1"/>
    </source>
</evidence>
<dbReference type="AlphaFoldDB" id="A0A4D6L3C3"/>
<dbReference type="EMBL" id="CP039346">
    <property type="protein sequence ID" value="QCD82993.1"/>
    <property type="molecule type" value="Genomic_DNA"/>
</dbReference>
<keyword evidence="2" id="KW-1185">Reference proteome</keyword>
<gene>
    <name evidence="1" type="ORF">DEO72_LG2g3335</name>
</gene>